<dbReference type="EMBL" id="BAABKG010000001">
    <property type="protein sequence ID" value="GAA5143968.1"/>
    <property type="molecule type" value="Genomic_DNA"/>
</dbReference>
<keyword evidence="3" id="KW-1185">Reference proteome</keyword>
<dbReference type="InterPro" id="IPR021454">
    <property type="entry name" value="DUF3105"/>
</dbReference>
<feature type="region of interest" description="Disordered" evidence="1">
    <location>
        <begin position="24"/>
        <end position="90"/>
    </location>
</feature>
<protein>
    <recommendedName>
        <fullName evidence="4">DUF3105 domain-containing protein</fullName>
    </recommendedName>
</protein>
<name>A0ABP9PBH6_9ACTN</name>
<sequence length="196" mass="20444">MVVAVVAAVVVVALAITVPLLLTGDDEDEAGTDGGPTSSSTEGTGSTGATEEAEPTLDDVRTFRDLKTDHVTDDVEYSSTPPAGGEHDPAWLDCGVYDEPVRDENAVHDLEHGTVWITYAPDLPAEDVDALASVLPENGIMSPYEGLPAPVVVTVWERQLALTGADDPRLPLFLSEFSAGETAPEPFASCAGGITP</sequence>
<dbReference type="Proteomes" id="UP001500221">
    <property type="component" value="Unassembled WGS sequence"/>
</dbReference>
<dbReference type="Pfam" id="PF11303">
    <property type="entry name" value="DUF3105"/>
    <property type="match status" value="1"/>
</dbReference>
<reference evidence="3" key="1">
    <citation type="journal article" date="2019" name="Int. J. Syst. Evol. Microbiol.">
        <title>The Global Catalogue of Microorganisms (GCM) 10K type strain sequencing project: providing services to taxonomists for standard genome sequencing and annotation.</title>
        <authorList>
            <consortium name="The Broad Institute Genomics Platform"/>
            <consortium name="The Broad Institute Genome Sequencing Center for Infectious Disease"/>
            <person name="Wu L."/>
            <person name="Ma J."/>
        </authorList>
    </citation>
    <scope>NUCLEOTIDE SEQUENCE [LARGE SCALE GENOMIC DNA]</scope>
    <source>
        <strain evidence="3">JCM 18459</strain>
    </source>
</reference>
<evidence type="ECO:0000256" key="1">
    <source>
        <dbReference type="SAM" id="MobiDB-lite"/>
    </source>
</evidence>
<accession>A0ABP9PBH6</accession>
<gene>
    <name evidence="2" type="ORF">GCM10023340_10640</name>
</gene>
<proteinExistence type="predicted"/>
<feature type="compositionally biased region" description="Low complexity" evidence="1">
    <location>
        <begin position="35"/>
        <end position="50"/>
    </location>
</feature>
<evidence type="ECO:0000313" key="2">
    <source>
        <dbReference type="EMBL" id="GAA5143968.1"/>
    </source>
</evidence>
<organism evidence="2 3">
    <name type="scientific">Nocardioides marinquilinus</name>
    <dbReference type="NCBI Taxonomy" id="1210400"/>
    <lineage>
        <taxon>Bacteria</taxon>
        <taxon>Bacillati</taxon>
        <taxon>Actinomycetota</taxon>
        <taxon>Actinomycetes</taxon>
        <taxon>Propionibacteriales</taxon>
        <taxon>Nocardioidaceae</taxon>
        <taxon>Nocardioides</taxon>
    </lineage>
</organism>
<feature type="compositionally biased region" description="Basic and acidic residues" evidence="1">
    <location>
        <begin position="58"/>
        <end position="73"/>
    </location>
</feature>
<comment type="caution">
    <text evidence="2">The sequence shown here is derived from an EMBL/GenBank/DDBJ whole genome shotgun (WGS) entry which is preliminary data.</text>
</comment>
<evidence type="ECO:0000313" key="3">
    <source>
        <dbReference type="Proteomes" id="UP001500221"/>
    </source>
</evidence>
<evidence type="ECO:0008006" key="4">
    <source>
        <dbReference type="Google" id="ProtNLM"/>
    </source>
</evidence>